<dbReference type="NCBIfam" id="NF002879">
    <property type="entry name" value="PRK03333.1"/>
    <property type="match status" value="1"/>
</dbReference>
<dbReference type="SUPFAM" id="SSF53182">
    <property type="entry name" value="Pyrrolidone carboxyl peptidase (pyroglutamate aminopeptidase)"/>
    <property type="match status" value="1"/>
</dbReference>
<dbReference type="SUPFAM" id="SSF52540">
    <property type="entry name" value="P-loop containing nucleoside triphosphate hydrolases"/>
    <property type="match status" value="1"/>
</dbReference>
<evidence type="ECO:0000313" key="11">
    <source>
        <dbReference type="Proteomes" id="UP001596527"/>
    </source>
</evidence>
<keyword evidence="2 8" id="KW-0963">Cytoplasm</keyword>
<dbReference type="Pfam" id="PF01470">
    <property type="entry name" value="Peptidase_C15"/>
    <property type="match status" value="1"/>
</dbReference>
<comment type="subcellular location">
    <subcellularLocation>
        <location evidence="8">Cytoplasm</location>
    </subcellularLocation>
</comment>
<evidence type="ECO:0000256" key="8">
    <source>
        <dbReference type="HAMAP-Rule" id="MF_00376"/>
    </source>
</evidence>
<dbReference type="PRINTS" id="PR00706">
    <property type="entry name" value="PYROGLUPTASE"/>
</dbReference>
<evidence type="ECO:0000256" key="5">
    <source>
        <dbReference type="ARBA" id="ARBA00022801"/>
    </source>
</evidence>
<proteinExistence type="inferred from homology"/>
<comment type="catalytic activity">
    <reaction evidence="8">
        <text>3'-dephospho-CoA + ATP = ADP + CoA + H(+)</text>
        <dbReference type="Rhea" id="RHEA:18245"/>
        <dbReference type="ChEBI" id="CHEBI:15378"/>
        <dbReference type="ChEBI" id="CHEBI:30616"/>
        <dbReference type="ChEBI" id="CHEBI:57287"/>
        <dbReference type="ChEBI" id="CHEBI:57328"/>
        <dbReference type="ChEBI" id="CHEBI:456216"/>
        <dbReference type="EC" id="2.7.1.24"/>
    </reaction>
</comment>
<reference evidence="11" key="1">
    <citation type="journal article" date="2019" name="Int. J. Syst. Evol. Microbiol.">
        <title>The Global Catalogue of Microorganisms (GCM) 10K type strain sequencing project: providing services to taxonomists for standard genome sequencing and annotation.</title>
        <authorList>
            <consortium name="The Broad Institute Genomics Platform"/>
            <consortium name="The Broad Institute Genome Sequencing Center for Infectious Disease"/>
            <person name="Wu L."/>
            <person name="Ma J."/>
        </authorList>
    </citation>
    <scope>NUCLEOTIDE SEQUENCE [LARGE SCALE GENOMIC DNA]</scope>
    <source>
        <strain evidence="11">CCUG 56698</strain>
    </source>
</reference>
<dbReference type="InterPro" id="IPR000816">
    <property type="entry name" value="Peptidase_C15"/>
</dbReference>
<keyword evidence="8" id="KW-0173">Coenzyme A biosynthesis</keyword>
<sequence>MGAGWTDDGRADAVLVLVTAFEPFGGLAANASWEAASRLPDAVPDGSGGQVHVSRARLPVSFARAGTRIVELMDDLRPDAVVCAGVARGRRTVTVERRAVNTMTGRIPDNDGFRPDGEPVLRGEADRLSATLPVDDLVGAVRAVGVSADPSEDAGLFVCNATYYRALAQAGVRAAEGGVRVPGVVFVHVPGEETLPPGRCARALRAVVEETARGLRAGASTGSGGASAVLARGGAAATRLRSLSRAEGRALRLGISGGVGAGKSTVAEVFRRRGAVVADADELSRRVVEPGAPGLAQVVRAFGGRVLRPDGTLDRGALARLVFSDPRARARLEGIVHPLVGRAARAELAGAPAGGMAVYDVPLLAETGMQGVFDAVLMVDAPLEARLDRLRARGVEPGDARRRIAAQAGTDRRRALASIWIDNAGTAEDLAAVTEDVIDRWLT</sequence>
<keyword evidence="7 8" id="KW-0067">ATP-binding</keyword>
<comment type="similarity">
    <text evidence="1">Belongs to the peptidase C15 family.</text>
</comment>
<keyword evidence="4 8" id="KW-0547">Nucleotide-binding</keyword>
<dbReference type="InterPro" id="IPR036440">
    <property type="entry name" value="Peptidase_C15-like_sf"/>
</dbReference>
<dbReference type="PROSITE" id="PS51219">
    <property type="entry name" value="DPCK"/>
    <property type="match status" value="1"/>
</dbReference>
<comment type="caution">
    <text evidence="10">The sequence shown here is derived from an EMBL/GenBank/DDBJ whole genome shotgun (WGS) entry which is preliminary data.</text>
</comment>
<dbReference type="Gene3D" id="3.40.50.300">
    <property type="entry name" value="P-loop containing nucleotide triphosphate hydrolases"/>
    <property type="match status" value="1"/>
</dbReference>
<keyword evidence="11" id="KW-1185">Reference proteome</keyword>
<keyword evidence="3" id="KW-0645">Protease</keyword>
<protein>
    <recommendedName>
        <fullName evidence="8 9">Dephospho-CoA kinase</fullName>
        <ecNumber evidence="8 9">2.7.1.24</ecNumber>
    </recommendedName>
    <alternativeName>
        <fullName evidence="8">Dephosphocoenzyme A kinase</fullName>
    </alternativeName>
</protein>
<dbReference type="CDD" id="cd02022">
    <property type="entry name" value="DPCK"/>
    <property type="match status" value="1"/>
</dbReference>
<feature type="binding site" evidence="8">
    <location>
        <begin position="260"/>
        <end position="265"/>
    </location>
    <ligand>
        <name>ATP</name>
        <dbReference type="ChEBI" id="CHEBI:30616"/>
    </ligand>
</feature>
<evidence type="ECO:0000256" key="1">
    <source>
        <dbReference type="ARBA" id="ARBA00006641"/>
    </source>
</evidence>
<accession>A0ABW2SK14</accession>
<dbReference type="PANTHER" id="PTHR23402:SF1">
    <property type="entry name" value="PYROGLUTAMYL-PEPTIDASE I"/>
    <property type="match status" value="1"/>
</dbReference>
<dbReference type="Gene3D" id="3.40.630.20">
    <property type="entry name" value="Peptidase C15, pyroglutamyl peptidase I-like"/>
    <property type="match status" value="1"/>
</dbReference>
<comment type="function">
    <text evidence="8">Catalyzes the phosphorylation of the 3'-hydroxyl group of dephosphocoenzyme A to form coenzyme A.</text>
</comment>
<name>A0ABW2SK14_9ACTO</name>
<dbReference type="HAMAP" id="MF_00376">
    <property type="entry name" value="Dephospho_CoA_kinase"/>
    <property type="match status" value="1"/>
</dbReference>
<comment type="pathway">
    <text evidence="8">Cofactor biosynthesis; coenzyme A biosynthesis; CoA from (R)-pantothenate: step 5/5.</text>
</comment>
<evidence type="ECO:0000256" key="6">
    <source>
        <dbReference type="ARBA" id="ARBA00022807"/>
    </source>
</evidence>
<organism evidence="10 11">
    <name type="scientific">Schaalia naturae</name>
    <dbReference type="NCBI Taxonomy" id="635203"/>
    <lineage>
        <taxon>Bacteria</taxon>
        <taxon>Bacillati</taxon>
        <taxon>Actinomycetota</taxon>
        <taxon>Actinomycetes</taxon>
        <taxon>Actinomycetales</taxon>
        <taxon>Actinomycetaceae</taxon>
        <taxon>Schaalia</taxon>
    </lineage>
</organism>
<dbReference type="InterPro" id="IPR027417">
    <property type="entry name" value="P-loop_NTPase"/>
</dbReference>
<evidence type="ECO:0000256" key="9">
    <source>
        <dbReference type="NCBIfam" id="TIGR00152"/>
    </source>
</evidence>
<keyword evidence="6" id="KW-0788">Thiol protease</keyword>
<evidence type="ECO:0000256" key="4">
    <source>
        <dbReference type="ARBA" id="ARBA00022741"/>
    </source>
</evidence>
<keyword evidence="8 10" id="KW-0808">Transferase</keyword>
<evidence type="ECO:0000256" key="3">
    <source>
        <dbReference type="ARBA" id="ARBA00022670"/>
    </source>
</evidence>
<evidence type="ECO:0000256" key="2">
    <source>
        <dbReference type="ARBA" id="ARBA00022490"/>
    </source>
</evidence>
<evidence type="ECO:0000313" key="10">
    <source>
        <dbReference type="EMBL" id="MFC7580486.1"/>
    </source>
</evidence>
<dbReference type="InterPro" id="IPR016125">
    <property type="entry name" value="Peptidase_C15-like"/>
</dbReference>
<dbReference type="Proteomes" id="UP001596527">
    <property type="component" value="Unassembled WGS sequence"/>
</dbReference>
<evidence type="ECO:0000256" key="7">
    <source>
        <dbReference type="ARBA" id="ARBA00022840"/>
    </source>
</evidence>
<comment type="similarity">
    <text evidence="8">Belongs to the CoaE family.</text>
</comment>
<keyword evidence="8 10" id="KW-0418">Kinase</keyword>
<dbReference type="RefSeq" id="WP_380972545.1">
    <property type="nucleotide sequence ID" value="NZ_JBHTEF010000001.1"/>
</dbReference>
<dbReference type="InterPro" id="IPR001977">
    <property type="entry name" value="Depp_CoAkinase"/>
</dbReference>
<dbReference type="NCBIfam" id="TIGR00152">
    <property type="entry name" value="dephospho-CoA kinase"/>
    <property type="match status" value="1"/>
</dbReference>
<dbReference type="EC" id="2.7.1.24" evidence="8 9"/>
<dbReference type="Pfam" id="PF01121">
    <property type="entry name" value="CoaE"/>
    <property type="match status" value="1"/>
</dbReference>
<dbReference type="EMBL" id="JBHTEF010000001">
    <property type="protein sequence ID" value="MFC7580486.1"/>
    <property type="molecule type" value="Genomic_DNA"/>
</dbReference>
<dbReference type="PANTHER" id="PTHR23402">
    <property type="entry name" value="PROTEASE FAMILY C15 PYROGLUTAMYL-PEPTIDASE I-RELATED"/>
    <property type="match status" value="1"/>
</dbReference>
<keyword evidence="5" id="KW-0378">Hydrolase</keyword>
<dbReference type="GO" id="GO:0004140">
    <property type="term" value="F:dephospho-CoA kinase activity"/>
    <property type="evidence" value="ECO:0007669"/>
    <property type="project" value="UniProtKB-EC"/>
</dbReference>
<dbReference type="CDD" id="cd00501">
    <property type="entry name" value="Peptidase_C15"/>
    <property type="match status" value="1"/>
</dbReference>
<gene>
    <name evidence="8 10" type="primary">coaE</name>
    <name evidence="10" type="ORF">ACFQWG_04540</name>
</gene>